<dbReference type="PATRIC" id="fig|1423788.3.peg.1196"/>
<dbReference type="AlphaFoldDB" id="A0A0R1KNG9"/>
<protein>
    <submittedName>
        <fullName evidence="2">Uncharacterized protein</fullName>
    </submittedName>
</protein>
<dbReference type="EMBL" id="AZDY01000002">
    <property type="protein sequence ID" value="KRK84925.1"/>
    <property type="molecule type" value="Genomic_DNA"/>
</dbReference>
<feature type="compositionally biased region" description="Basic and acidic residues" evidence="1">
    <location>
        <begin position="50"/>
        <end position="63"/>
    </location>
</feature>
<comment type="caution">
    <text evidence="2">The sequence shown here is derived from an EMBL/GenBank/DDBJ whole genome shotgun (WGS) entry which is preliminary data.</text>
</comment>
<dbReference type="OrthoDB" id="2329680at2"/>
<name>A0A0R1KNG9_9LACO</name>
<evidence type="ECO:0000256" key="1">
    <source>
        <dbReference type="SAM" id="MobiDB-lite"/>
    </source>
</evidence>
<feature type="region of interest" description="Disordered" evidence="1">
    <location>
        <begin position="38"/>
        <end position="65"/>
    </location>
</feature>
<organism evidence="2 3">
    <name type="scientific">Companilactobacillus bobalius DSM 19674</name>
    <dbReference type="NCBI Taxonomy" id="1423788"/>
    <lineage>
        <taxon>Bacteria</taxon>
        <taxon>Bacillati</taxon>
        <taxon>Bacillota</taxon>
        <taxon>Bacilli</taxon>
        <taxon>Lactobacillales</taxon>
        <taxon>Lactobacillaceae</taxon>
        <taxon>Companilactobacillus</taxon>
        <taxon>Companilactobacillus bobalius</taxon>
    </lineage>
</organism>
<evidence type="ECO:0000313" key="3">
    <source>
        <dbReference type="Proteomes" id="UP000051515"/>
    </source>
</evidence>
<feature type="compositionally biased region" description="Acidic residues" evidence="1">
    <location>
        <begin position="40"/>
        <end position="49"/>
    </location>
</feature>
<sequence length="200" mass="23082">MKLEISTEDMNLKLDSTNDLEFQDFFKVYNLVTHSNDDLSVTEEDDEEPQTDHADVMDTKKSEGPVNKFDSNVKASIRCRKCGFVGVHEVRMGLRYTYCPSCHVKLFLRPANVEWGAKDARGMTYRAEDVYIEKDHNFSNSNNDSTDSIVYSTKEENVPDEFSTINEIKEYLDKHHVDHSGIHMKALLLDKLKDVKYSDK</sequence>
<evidence type="ECO:0000313" key="2">
    <source>
        <dbReference type="EMBL" id="KRK84925.1"/>
    </source>
</evidence>
<dbReference type="STRING" id="1423788.FC78_GL001164"/>
<keyword evidence="3" id="KW-1185">Reference proteome</keyword>
<reference evidence="2 3" key="1">
    <citation type="journal article" date="2015" name="Genome Announc.">
        <title>Expanding the biotechnology potential of lactobacilli through comparative genomics of 213 strains and associated genera.</title>
        <authorList>
            <person name="Sun Z."/>
            <person name="Harris H.M."/>
            <person name="McCann A."/>
            <person name="Guo C."/>
            <person name="Argimon S."/>
            <person name="Zhang W."/>
            <person name="Yang X."/>
            <person name="Jeffery I.B."/>
            <person name="Cooney J.C."/>
            <person name="Kagawa T.F."/>
            <person name="Liu W."/>
            <person name="Song Y."/>
            <person name="Salvetti E."/>
            <person name="Wrobel A."/>
            <person name="Rasinkangas P."/>
            <person name="Parkhill J."/>
            <person name="Rea M.C."/>
            <person name="O'Sullivan O."/>
            <person name="Ritari J."/>
            <person name="Douillard F.P."/>
            <person name="Paul Ross R."/>
            <person name="Yang R."/>
            <person name="Briner A.E."/>
            <person name="Felis G.E."/>
            <person name="de Vos W.M."/>
            <person name="Barrangou R."/>
            <person name="Klaenhammer T.R."/>
            <person name="Caufield P.W."/>
            <person name="Cui Y."/>
            <person name="Zhang H."/>
            <person name="O'Toole P.W."/>
        </authorList>
    </citation>
    <scope>NUCLEOTIDE SEQUENCE [LARGE SCALE GENOMIC DNA]</scope>
    <source>
        <strain evidence="2 3">DSM 19674</strain>
    </source>
</reference>
<accession>A0A0R1KNG9</accession>
<dbReference type="RefSeq" id="WP_056950387.1">
    <property type="nucleotide sequence ID" value="NZ_AZDY01000002.1"/>
</dbReference>
<gene>
    <name evidence="2" type="ORF">FC78_GL001164</name>
</gene>
<proteinExistence type="predicted"/>
<dbReference type="Proteomes" id="UP000051515">
    <property type="component" value="Unassembled WGS sequence"/>
</dbReference>